<keyword evidence="2" id="KW-1185">Reference proteome</keyword>
<dbReference type="AlphaFoldDB" id="A0A367JB87"/>
<comment type="caution">
    <text evidence="1">The sequence shown here is derived from an EMBL/GenBank/DDBJ whole genome shotgun (WGS) entry which is preliminary data.</text>
</comment>
<protein>
    <submittedName>
        <fullName evidence="1">Uncharacterized protein</fullName>
    </submittedName>
</protein>
<evidence type="ECO:0000313" key="2">
    <source>
        <dbReference type="Proteomes" id="UP000253551"/>
    </source>
</evidence>
<proteinExistence type="predicted"/>
<dbReference type="STRING" id="4846.A0A367JB87"/>
<organism evidence="1 2">
    <name type="scientific">Rhizopus stolonifer</name>
    <name type="common">Rhizopus nigricans</name>
    <dbReference type="NCBI Taxonomy" id="4846"/>
    <lineage>
        <taxon>Eukaryota</taxon>
        <taxon>Fungi</taxon>
        <taxon>Fungi incertae sedis</taxon>
        <taxon>Mucoromycota</taxon>
        <taxon>Mucoromycotina</taxon>
        <taxon>Mucoromycetes</taxon>
        <taxon>Mucorales</taxon>
        <taxon>Mucorineae</taxon>
        <taxon>Rhizopodaceae</taxon>
        <taxon>Rhizopus</taxon>
    </lineage>
</organism>
<name>A0A367JB87_RHIST</name>
<evidence type="ECO:0000313" key="1">
    <source>
        <dbReference type="EMBL" id="RCH87222.1"/>
    </source>
</evidence>
<dbReference type="EMBL" id="PJQM01003763">
    <property type="protein sequence ID" value="RCH87222.1"/>
    <property type="molecule type" value="Genomic_DNA"/>
</dbReference>
<dbReference type="Proteomes" id="UP000253551">
    <property type="component" value="Unassembled WGS sequence"/>
</dbReference>
<accession>A0A367JB87</accession>
<reference evidence="1 2" key="1">
    <citation type="journal article" date="2018" name="G3 (Bethesda)">
        <title>Phylogenetic and Phylogenomic Definition of Rhizopus Species.</title>
        <authorList>
            <person name="Gryganskyi A.P."/>
            <person name="Golan J."/>
            <person name="Dolatabadi S."/>
            <person name="Mondo S."/>
            <person name="Robb S."/>
            <person name="Idnurm A."/>
            <person name="Muszewska A."/>
            <person name="Steczkiewicz K."/>
            <person name="Masonjones S."/>
            <person name="Liao H.L."/>
            <person name="Gajdeczka M.T."/>
            <person name="Anike F."/>
            <person name="Vuek A."/>
            <person name="Anishchenko I.M."/>
            <person name="Voigt K."/>
            <person name="de Hoog G.S."/>
            <person name="Smith M.E."/>
            <person name="Heitman J."/>
            <person name="Vilgalys R."/>
            <person name="Stajich J.E."/>
        </authorList>
    </citation>
    <scope>NUCLEOTIDE SEQUENCE [LARGE SCALE GENOMIC DNA]</scope>
    <source>
        <strain evidence="1 2">LSU 92-RS-03</strain>
    </source>
</reference>
<gene>
    <name evidence="1" type="ORF">CU098_007873</name>
</gene>
<sequence>MTSKVSDFPDHPEEQRAPMIAYNGKNYWIGNLVKASSDRALVKDFFKKNEYRMKNVDDTHLSSLEQSFNSTFGVSDTNVDILVSSFKAVIYKSPDYFRGFGYTVTRNIDDRLNAVAFRSLKEEKHILRFDQSLVERYKRRLNNTNSLMKAVVASIILYSDDMSGNRSNQ</sequence>